<proteinExistence type="predicted"/>
<dbReference type="AlphaFoldDB" id="F4KKI2"/>
<evidence type="ECO:0000259" key="2">
    <source>
        <dbReference type="Pfam" id="PF13439"/>
    </source>
</evidence>
<evidence type="ECO:0000259" key="1">
    <source>
        <dbReference type="Pfam" id="PF00534"/>
    </source>
</evidence>
<name>F4KKI2_PORAD</name>
<evidence type="ECO:0000313" key="4">
    <source>
        <dbReference type="Proteomes" id="UP000006545"/>
    </source>
</evidence>
<dbReference type="Proteomes" id="UP000006545">
    <property type="component" value="Chromosome"/>
</dbReference>
<protein>
    <submittedName>
        <fullName evidence="3">Glycosyl transferase group 1</fullName>
    </submittedName>
</protein>
<feature type="domain" description="Glycosyltransferase subfamily 4-like N-terminal" evidence="2">
    <location>
        <begin position="16"/>
        <end position="184"/>
    </location>
</feature>
<evidence type="ECO:0000313" key="3">
    <source>
        <dbReference type="EMBL" id="AEE12907.1"/>
    </source>
</evidence>
<dbReference type="PANTHER" id="PTHR45947">
    <property type="entry name" value="SULFOQUINOVOSYL TRANSFERASE SQD2"/>
    <property type="match status" value="1"/>
</dbReference>
<keyword evidence="3" id="KW-0808">Transferase</keyword>
<dbReference type="InterPro" id="IPR001296">
    <property type="entry name" value="Glyco_trans_1"/>
</dbReference>
<dbReference type="Gene3D" id="3.40.50.2000">
    <property type="entry name" value="Glycogen Phosphorylase B"/>
    <property type="match status" value="2"/>
</dbReference>
<feature type="domain" description="Glycosyl transferase family 1" evidence="1">
    <location>
        <begin position="200"/>
        <end position="347"/>
    </location>
</feature>
<dbReference type="SUPFAM" id="SSF53756">
    <property type="entry name" value="UDP-Glycosyltransferase/glycogen phosphorylase"/>
    <property type="match status" value="1"/>
</dbReference>
<dbReference type="GO" id="GO:0016757">
    <property type="term" value="F:glycosyltransferase activity"/>
    <property type="evidence" value="ECO:0007669"/>
    <property type="project" value="InterPro"/>
</dbReference>
<organism evidence="3 4">
    <name type="scientific">Porphyromonas asaccharolytica (strain ATCC 25260 / DSM 20707 / BCRC 10618 / CCUG 7834 / JCM 6326 / LMG 13178 / VPI 4198 / B440)</name>
    <name type="common">Bacteroides asaccharolyticus</name>
    <dbReference type="NCBI Taxonomy" id="879243"/>
    <lineage>
        <taxon>Bacteria</taxon>
        <taxon>Pseudomonadati</taxon>
        <taxon>Bacteroidota</taxon>
        <taxon>Bacteroidia</taxon>
        <taxon>Bacteroidales</taxon>
        <taxon>Porphyromonadaceae</taxon>
        <taxon>Porphyromonas</taxon>
    </lineage>
</organism>
<dbReference type="PANTHER" id="PTHR45947:SF3">
    <property type="entry name" value="SULFOQUINOVOSYL TRANSFERASE SQD2"/>
    <property type="match status" value="1"/>
</dbReference>
<keyword evidence="4" id="KW-1185">Reference proteome</keyword>
<dbReference type="STRING" id="879243.Poras_0964"/>
<dbReference type="Pfam" id="PF13439">
    <property type="entry name" value="Glyco_transf_4"/>
    <property type="match status" value="1"/>
</dbReference>
<dbReference type="InterPro" id="IPR028098">
    <property type="entry name" value="Glyco_trans_4-like_N"/>
</dbReference>
<dbReference type="OrthoDB" id="9811239at2"/>
<accession>F4KKI2</accession>
<dbReference type="eggNOG" id="COG0438">
    <property type="taxonomic scope" value="Bacteria"/>
</dbReference>
<dbReference type="EMBL" id="CP002689">
    <property type="protein sequence ID" value="AEE12907.1"/>
    <property type="molecule type" value="Genomic_DNA"/>
</dbReference>
<dbReference type="Pfam" id="PF00534">
    <property type="entry name" value="Glycos_transf_1"/>
    <property type="match status" value="1"/>
</dbReference>
<reference evidence="4" key="1">
    <citation type="submission" date="2011-04" db="EMBL/GenBank/DDBJ databases">
        <title>The complete genome of Porphyromonas asaccharolytica DSM 20707.</title>
        <authorList>
            <person name="Lucas S."/>
            <person name="Han J."/>
            <person name="Lapidus A."/>
            <person name="Bruce D."/>
            <person name="Goodwin L."/>
            <person name="Pitluck S."/>
            <person name="Peters L."/>
            <person name="Kyrpides N."/>
            <person name="Mavromatis K."/>
            <person name="Ivanova N."/>
            <person name="Ovchinnikova G."/>
            <person name="Pagani I."/>
            <person name="Lu M."/>
            <person name="Detter J.C."/>
            <person name="Tapia R."/>
            <person name="Han C."/>
            <person name="Land M."/>
            <person name="Hauser L."/>
            <person name="Markowitz V."/>
            <person name="Cheng J.-F."/>
            <person name="Hugenholtz P."/>
            <person name="Woyke T."/>
            <person name="Wu D."/>
            <person name="Gronow S."/>
            <person name="Wellnitz S."/>
            <person name="Brambilla E."/>
            <person name="Klenk H.-P."/>
            <person name="Eisen J.A."/>
        </authorList>
    </citation>
    <scope>NUCLEOTIDE SEQUENCE [LARGE SCALE GENOMIC DNA]</scope>
    <source>
        <strain evidence="4">ATCC 25260 / DSM 20707 / VPI 4198</strain>
    </source>
</reference>
<dbReference type="InterPro" id="IPR050194">
    <property type="entry name" value="Glycosyltransferase_grp1"/>
</dbReference>
<dbReference type="RefSeq" id="WP_013760389.1">
    <property type="nucleotide sequence ID" value="NC_015501.1"/>
</dbReference>
<dbReference type="HOGENOM" id="CLU_009583_2_4_10"/>
<dbReference type="KEGG" id="pah:Poras_0964"/>
<sequence length="384" mass="44470">MALHILHLANDFPGSRVYNQLVQAIDLRGVQQTIFTTIRSEDGKGKNAVDFATDGSTIYYSDNWRPWHRAFFRLKTRSNYKHLLRSIDPKTITHVHAHTLFSDGVLALKLKKDYGIPYTVTIRDTDINVFMKWMWHTWYIGWAVIQNADKVVCISPAHIKRVEAWRACPREFASKTVNIPNGVNSYWLEQISCDLKSHQRGDTWHFLYVGRFTSRKNLPRLMQAILSLKDKGDSLDLHIVGGKGDDTKRIETLAKRHPEVFYLHGVVQDKEKIRAIMQQCHIFTMPSLTETFGLVYVEALSQGLPILYTEGEGVDGFFSSSYGERCNPKSVQDIAEKLERMLSHYEEYSIDDSYLKEHFDWDIVADKYLAIMELDKKTTRNCNR</sequence>
<gene>
    <name evidence="3" type="ordered locus">Poras_0964</name>
</gene>
<dbReference type="CDD" id="cd03801">
    <property type="entry name" value="GT4_PimA-like"/>
    <property type="match status" value="1"/>
</dbReference>